<accession>A0A9W8L3J6</accession>
<sequence>MAERQQGLEEQRQQLPTPDTAVLSGELSDEPFDEPSEPTTFTNFQEVDGEDGAEDDFGGFGGEFETGFDDFDEAPFTLPAPAPVIAATNKVEQRKHSVDTVLASASLLFSAAGDHDSCTETIQQCLAQIFDDQARLPALRDDSGQTFCLLSPGELESCLGSLTSTASTLTSIEPGPRLLQNTLAVALSTSLSDEVRVRLLTPLSKLSLENTQLSDEVPATAALYDIDTVRQIASGTEQATTAQLNRALCSMNALLADKEQEVARRKDAVLAYNQVIQTLVAQASKLH</sequence>
<evidence type="ECO:0000313" key="2">
    <source>
        <dbReference type="EMBL" id="KAJ2685519.1"/>
    </source>
</evidence>
<comment type="caution">
    <text evidence="2">The sequence shown here is derived from an EMBL/GenBank/DDBJ whole genome shotgun (WGS) entry which is preliminary data.</text>
</comment>
<proteinExistence type="predicted"/>
<evidence type="ECO:0000256" key="1">
    <source>
        <dbReference type="SAM" id="MobiDB-lite"/>
    </source>
</evidence>
<dbReference type="OrthoDB" id="5598066at2759"/>
<protein>
    <submittedName>
        <fullName evidence="2">Uncharacterized protein</fullName>
    </submittedName>
</protein>
<dbReference type="AlphaFoldDB" id="A0A9W8L3J6"/>
<keyword evidence="3" id="KW-1185">Reference proteome</keyword>
<feature type="region of interest" description="Disordered" evidence="1">
    <location>
        <begin position="1"/>
        <end position="55"/>
    </location>
</feature>
<evidence type="ECO:0000313" key="3">
    <source>
        <dbReference type="Proteomes" id="UP001151516"/>
    </source>
</evidence>
<dbReference type="EMBL" id="JANBTX010000148">
    <property type="protein sequence ID" value="KAJ2685519.1"/>
    <property type="molecule type" value="Genomic_DNA"/>
</dbReference>
<dbReference type="Proteomes" id="UP001151516">
    <property type="component" value="Unassembled WGS sequence"/>
</dbReference>
<organism evidence="2 3">
    <name type="scientific">Coemansia spiralis</name>
    <dbReference type="NCBI Taxonomy" id="417178"/>
    <lineage>
        <taxon>Eukaryota</taxon>
        <taxon>Fungi</taxon>
        <taxon>Fungi incertae sedis</taxon>
        <taxon>Zoopagomycota</taxon>
        <taxon>Kickxellomycotina</taxon>
        <taxon>Kickxellomycetes</taxon>
        <taxon>Kickxellales</taxon>
        <taxon>Kickxellaceae</taxon>
        <taxon>Coemansia</taxon>
    </lineage>
</organism>
<reference evidence="2" key="1">
    <citation type="submission" date="2022-07" db="EMBL/GenBank/DDBJ databases">
        <title>Phylogenomic reconstructions and comparative analyses of Kickxellomycotina fungi.</title>
        <authorList>
            <person name="Reynolds N.K."/>
            <person name="Stajich J.E."/>
            <person name="Barry K."/>
            <person name="Grigoriev I.V."/>
            <person name="Crous P."/>
            <person name="Smith M.E."/>
        </authorList>
    </citation>
    <scope>NUCLEOTIDE SEQUENCE</scope>
    <source>
        <strain evidence="2">CBS 109367</strain>
    </source>
</reference>
<name>A0A9W8L3J6_9FUNG</name>
<gene>
    <name evidence="2" type="ORF">IWW39_004209</name>
</gene>
<feature type="compositionally biased region" description="Acidic residues" evidence="1">
    <location>
        <begin position="27"/>
        <end position="36"/>
    </location>
</feature>
<feature type="compositionally biased region" description="Basic and acidic residues" evidence="1">
    <location>
        <begin position="1"/>
        <end position="12"/>
    </location>
</feature>